<dbReference type="Gene3D" id="1.20.120.430">
    <property type="entry name" value="tRNA modification GTPase MnmE domain 2"/>
    <property type="match status" value="1"/>
</dbReference>
<keyword evidence="8 10" id="KW-0630">Potassium</keyword>
<evidence type="ECO:0000256" key="5">
    <source>
        <dbReference type="ARBA" id="ARBA00022741"/>
    </source>
</evidence>
<evidence type="ECO:0000259" key="12">
    <source>
        <dbReference type="PROSITE" id="PS51709"/>
    </source>
</evidence>
<keyword evidence="5 10" id="KW-0547">Nucleotide-binding</keyword>
<gene>
    <name evidence="13" type="primary">trme</name>
    <name evidence="10" type="synonym">mnmE</name>
    <name evidence="10" type="synonym">trmE</name>
    <name evidence="13" type="ordered locus">MAGa0560</name>
</gene>
<keyword evidence="6 10" id="KW-0378">Hydrolase</keyword>
<dbReference type="InterPro" id="IPR004520">
    <property type="entry name" value="GTPase_MnmE"/>
</dbReference>
<evidence type="ECO:0000313" key="14">
    <source>
        <dbReference type="Proteomes" id="UP000006902"/>
    </source>
</evidence>
<dbReference type="CDD" id="cd14858">
    <property type="entry name" value="TrmE_N"/>
    <property type="match status" value="1"/>
</dbReference>
<dbReference type="InterPro" id="IPR006073">
    <property type="entry name" value="GTP-bd"/>
</dbReference>
<evidence type="ECO:0000256" key="3">
    <source>
        <dbReference type="ARBA" id="ARBA00022694"/>
    </source>
</evidence>
<comment type="subunit">
    <text evidence="10">Homodimer. Heterotetramer of two MnmE and two MnmG subunits.</text>
</comment>
<feature type="binding site" evidence="10">
    <location>
        <begin position="247"/>
        <end position="253"/>
    </location>
    <ligand>
        <name>GTP</name>
        <dbReference type="ChEBI" id="CHEBI:37565"/>
    </ligand>
</feature>
<dbReference type="PROSITE" id="PS51709">
    <property type="entry name" value="G_TRME"/>
    <property type="match status" value="1"/>
</dbReference>
<dbReference type="InterPro" id="IPR031168">
    <property type="entry name" value="G_TrmE"/>
</dbReference>
<dbReference type="Proteomes" id="UP000006902">
    <property type="component" value="Chromosome"/>
</dbReference>
<comment type="function">
    <text evidence="10">Exhibits a very high intrinsic GTPase hydrolysis rate. Involved in the addition of a carboxymethylaminomethyl (cmnm) group at the wobble position (U34) of certain tRNAs, forming tRNA-cmnm(5)s(2)U34.</text>
</comment>
<evidence type="ECO:0000256" key="9">
    <source>
        <dbReference type="ARBA" id="ARBA00023134"/>
    </source>
</evidence>
<dbReference type="GO" id="GO:0005525">
    <property type="term" value="F:GTP binding"/>
    <property type="evidence" value="ECO:0007669"/>
    <property type="project" value="UniProtKB-UniRule"/>
</dbReference>
<feature type="binding site" evidence="10">
    <location>
        <position position="232"/>
    </location>
    <ligand>
        <name>Mg(2+)</name>
        <dbReference type="ChEBI" id="CHEBI:18420"/>
    </ligand>
</feature>
<dbReference type="InterPro" id="IPR027368">
    <property type="entry name" value="MnmE_dom2"/>
</dbReference>
<evidence type="ECO:0000256" key="10">
    <source>
        <dbReference type="HAMAP-Rule" id="MF_00379"/>
    </source>
</evidence>
<dbReference type="EMBL" id="FP671138">
    <property type="protein sequence ID" value="CBH40289.1"/>
    <property type="molecule type" value="Genomic_DNA"/>
</dbReference>
<dbReference type="Pfam" id="PF01926">
    <property type="entry name" value="MMR_HSR1"/>
    <property type="match status" value="1"/>
</dbReference>
<feature type="binding site" evidence="10">
    <location>
        <position position="122"/>
    </location>
    <ligand>
        <name>(6S)-5-formyl-5,6,7,8-tetrahydrofolate</name>
        <dbReference type="ChEBI" id="CHEBI:57457"/>
    </ligand>
</feature>
<dbReference type="OrthoDB" id="9805918at2"/>
<keyword evidence="7 10" id="KW-0460">Magnesium</keyword>
<dbReference type="Pfam" id="PF10396">
    <property type="entry name" value="TrmE_N"/>
    <property type="match status" value="1"/>
</dbReference>
<dbReference type="InterPro" id="IPR027417">
    <property type="entry name" value="P-loop_NTPase"/>
</dbReference>
<evidence type="ECO:0000256" key="8">
    <source>
        <dbReference type="ARBA" id="ARBA00022958"/>
    </source>
</evidence>
<comment type="similarity">
    <text evidence="1 10 11">Belongs to the TRAFAC class TrmE-Era-EngA-EngB-Septin-like GTPase superfamily. TrmE GTPase family.</text>
</comment>
<comment type="subcellular location">
    <subcellularLocation>
        <location evidence="10">Cytoplasm</location>
    </subcellularLocation>
</comment>
<dbReference type="GO" id="GO:0030488">
    <property type="term" value="P:tRNA methylation"/>
    <property type="evidence" value="ECO:0007669"/>
    <property type="project" value="TreeGrafter"/>
</dbReference>
<dbReference type="PANTHER" id="PTHR42714:SF2">
    <property type="entry name" value="TRNA MODIFICATION GTPASE GTPBP3, MITOCHONDRIAL"/>
    <property type="match status" value="1"/>
</dbReference>
<accession>D3VQ14</accession>
<dbReference type="AlphaFoldDB" id="D3VQ14"/>
<dbReference type="eggNOG" id="COG0486">
    <property type="taxonomic scope" value="Bacteria"/>
</dbReference>
<feature type="domain" description="TrmE-type G" evidence="12">
    <location>
        <begin position="218"/>
        <end position="368"/>
    </location>
</feature>
<feature type="binding site" evidence="10">
    <location>
        <position position="23"/>
    </location>
    <ligand>
        <name>(6S)-5-formyl-5,6,7,8-tetrahydrofolate</name>
        <dbReference type="ChEBI" id="CHEBI:57457"/>
    </ligand>
</feature>
<proteinExistence type="inferred from homology"/>
<reference evidence="14" key="1">
    <citation type="journal article" date="2010" name="BMC Genomics">
        <title>Comparative genomic and proteomic analyses of two Mycoplasma agalactiae strains: clues to the macro- and micro-events that are shaping mycoplasma diversity.</title>
        <authorList>
            <person name="Nouvel L.X."/>
            <person name="Sirand-Pugnet P."/>
            <person name="Marenda M.S."/>
            <person name="Sagne E."/>
            <person name="Barbe V."/>
            <person name="Mangenot S."/>
            <person name="Schenowitz C."/>
            <person name="Jacob D."/>
            <person name="Barre A."/>
            <person name="Claverol S."/>
            <person name="Blanchard A."/>
            <person name="Citti C."/>
        </authorList>
    </citation>
    <scope>NUCLEOTIDE SEQUENCE [LARGE SCALE GENOMIC DNA]</scope>
    <source>
        <strain evidence="14">5632</strain>
    </source>
</reference>
<sequence length="445" mass="49916">MINDTITAISSGGKINQAISIIRVSGPDSVNVVKKIFTGKVGTSHTITFGNIIDNLNGNEVIDEVLCMWFLGTNNFVGEDTVEINCHGGVVITNRILELLLSNGARLAEPGEFSRRSFLNGKMDLIKAEAINDLIHASTVSQTKLAIKKFDGKTSMYIQELKDELAYLIGEMEVSIDYPEYDFDNPFTDKLMSRLESIRNKISKTIELSQTSRMIFEGIKIAILGKPNVGKSSILNAILEEDKAIVTDIAGTTRDIVEAMWQYKGLLFKFIDTAGIRDTKEKIEKIGIDKSFEQIEKADVVLHIYDPSQNDNEFDSQIKNKAHSLNKIYVPVINKKDLLETTNDEFLYVSAKLNDLDPLKEKLVSVFKNIDLNNDQYVNNSRQLALIKQAHKSLEDAIKSIKLGYDPDVVIIDLRQAWSHLTDITGRADNELLLDEMFKNFCLGK</sequence>
<name>D3VQ14_MYCAA</name>
<dbReference type="InterPro" id="IPR005225">
    <property type="entry name" value="Small_GTP-bd"/>
</dbReference>
<dbReference type="NCBIfam" id="TIGR00450">
    <property type="entry name" value="mnmE_trmE_thdF"/>
    <property type="match status" value="1"/>
</dbReference>
<dbReference type="RefSeq" id="WP_013021720.1">
    <property type="nucleotide sequence ID" value="NC_013948.1"/>
</dbReference>
<dbReference type="SUPFAM" id="SSF52540">
    <property type="entry name" value="P-loop containing nucleoside triphosphate hydrolases"/>
    <property type="match status" value="1"/>
</dbReference>
<dbReference type="NCBIfam" id="TIGR00231">
    <property type="entry name" value="small_GTP"/>
    <property type="match status" value="1"/>
</dbReference>
<feature type="binding site" evidence="10">
    <location>
        <position position="253"/>
    </location>
    <ligand>
        <name>Mg(2+)</name>
        <dbReference type="ChEBI" id="CHEBI:18420"/>
    </ligand>
</feature>
<keyword evidence="3 10" id="KW-0819">tRNA processing</keyword>
<dbReference type="GO" id="GO:0002098">
    <property type="term" value="P:tRNA wobble uridine modification"/>
    <property type="evidence" value="ECO:0007669"/>
    <property type="project" value="TreeGrafter"/>
</dbReference>
<dbReference type="HAMAP" id="MF_00379">
    <property type="entry name" value="GTPase_MnmE"/>
    <property type="match status" value="1"/>
</dbReference>
<evidence type="ECO:0000256" key="4">
    <source>
        <dbReference type="ARBA" id="ARBA00022723"/>
    </source>
</evidence>
<dbReference type="CDD" id="cd04164">
    <property type="entry name" value="trmE"/>
    <property type="match status" value="1"/>
</dbReference>
<comment type="caution">
    <text evidence="10">Lacks conserved residue(s) required for the propagation of feature annotation.</text>
</comment>
<organism evidence="13 14">
    <name type="scientific">Mycoplasmopsis agalactiae</name>
    <name type="common">Mycoplasma agalactiae</name>
    <dbReference type="NCBI Taxonomy" id="2110"/>
    <lineage>
        <taxon>Bacteria</taxon>
        <taxon>Bacillati</taxon>
        <taxon>Mycoplasmatota</taxon>
        <taxon>Mycoplasmoidales</taxon>
        <taxon>Metamycoplasmataceae</taxon>
        <taxon>Mycoplasmopsis</taxon>
    </lineage>
</organism>
<dbReference type="Pfam" id="PF12631">
    <property type="entry name" value="MnmE_helical"/>
    <property type="match status" value="1"/>
</dbReference>
<evidence type="ECO:0000256" key="11">
    <source>
        <dbReference type="RuleBase" id="RU003313"/>
    </source>
</evidence>
<evidence type="ECO:0000256" key="2">
    <source>
        <dbReference type="ARBA" id="ARBA00022490"/>
    </source>
</evidence>
<evidence type="ECO:0000256" key="7">
    <source>
        <dbReference type="ARBA" id="ARBA00022842"/>
    </source>
</evidence>
<feature type="binding site" evidence="10">
    <location>
        <position position="83"/>
    </location>
    <ligand>
        <name>(6S)-5-formyl-5,6,7,8-tetrahydrofolate</name>
        <dbReference type="ChEBI" id="CHEBI:57457"/>
    </ligand>
</feature>
<dbReference type="SUPFAM" id="SSF116878">
    <property type="entry name" value="TrmE connector domain"/>
    <property type="match status" value="1"/>
</dbReference>
<dbReference type="FunFam" id="3.40.50.300:FF:001376">
    <property type="entry name" value="tRNA modification GTPase MnmE"/>
    <property type="match status" value="1"/>
</dbReference>
<keyword evidence="4 10" id="KW-0479">Metal-binding</keyword>
<keyword evidence="2 10" id="KW-0963">Cytoplasm</keyword>
<dbReference type="EC" id="3.6.-.-" evidence="10"/>
<feature type="binding site" evidence="10">
    <location>
        <begin position="228"/>
        <end position="233"/>
    </location>
    <ligand>
        <name>GTP</name>
        <dbReference type="ChEBI" id="CHEBI:37565"/>
    </ligand>
</feature>
<evidence type="ECO:0000256" key="6">
    <source>
        <dbReference type="ARBA" id="ARBA00022801"/>
    </source>
</evidence>
<dbReference type="GO" id="GO:0003924">
    <property type="term" value="F:GTPase activity"/>
    <property type="evidence" value="ECO:0007669"/>
    <property type="project" value="UniProtKB-UniRule"/>
</dbReference>
<dbReference type="KEGG" id="mal:MAGa0560"/>
<feature type="binding site" evidence="10">
    <location>
        <position position="252"/>
    </location>
    <ligand>
        <name>K(+)</name>
        <dbReference type="ChEBI" id="CHEBI:29103"/>
    </ligand>
</feature>
<protein>
    <recommendedName>
        <fullName evidence="10">tRNA modification GTPase MnmE</fullName>
        <ecNumber evidence="10">3.6.-.-</ecNumber>
    </recommendedName>
</protein>
<keyword evidence="9 10" id="KW-0342">GTP-binding</keyword>
<feature type="binding site" evidence="10">
    <location>
        <position position="249"/>
    </location>
    <ligand>
        <name>K(+)</name>
        <dbReference type="ChEBI" id="CHEBI:29103"/>
    </ligand>
</feature>
<dbReference type="InterPro" id="IPR018948">
    <property type="entry name" value="GTP-bd_TrmE_N"/>
</dbReference>
<evidence type="ECO:0000313" key="13">
    <source>
        <dbReference type="EMBL" id="CBH40289.1"/>
    </source>
</evidence>
<feature type="binding site" evidence="10">
    <location>
        <position position="445"/>
    </location>
    <ligand>
        <name>(6S)-5-formyl-5,6,7,8-tetrahydrofolate</name>
        <dbReference type="ChEBI" id="CHEBI:57457"/>
    </ligand>
</feature>
<dbReference type="Gene3D" id="3.40.50.300">
    <property type="entry name" value="P-loop containing nucleotide triphosphate hydrolases"/>
    <property type="match status" value="1"/>
</dbReference>
<comment type="cofactor">
    <cofactor evidence="10">
        <name>K(+)</name>
        <dbReference type="ChEBI" id="CHEBI:29103"/>
    </cofactor>
    <text evidence="10">Binds 1 potassium ion per subunit.</text>
</comment>
<dbReference type="GO" id="GO:0046872">
    <property type="term" value="F:metal ion binding"/>
    <property type="evidence" value="ECO:0007669"/>
    <property type="project" value="UniProtKB-KW"/>
</dbReference>
<dbReference type="InterPro" id="IPR025867">
    <property type="entry name" value="MnmE_helical"/>
</dbReference>
<feature type="binding site" evidence="10">
    <location>
        <position position="247"/>
    </location>
    <ligand>
        <name>K(+)</name>
        <dbReference type="ChEBI" id="CHEBI:29103"/>
    </ligand>
</feature>
<dbReference type="GO" id="GO:0005829">
    <property type="term" value="C:cytosol"/>
    <property type="evidence" value="ECO:0007669"/>
    <property type="project" value="TreeGrafter"/>
</dbReference>
<evidence type="ECO:0000256" key="1">
    <source>
        <dbReference type="ARBA" id="ARBA00011043"/>
    </source>
</evidence>
<dbReference type="InterPro" id="IPR027266">
    <property type="entry name" value="TrmE/GcvT-like"/>
</dbReference>
<feature type="binding site" evidence="10">
    <location>
        <begin position="272"/>
        <end position="275"/>
    </location>
    <ligand>
        <name>GTP</name>
        <dbReference type="ChEBI" id="CHEBI:37565"/>
    </ligand>
</feature>
<dbReference type="PANTHER" id="PTHR42714">
    <property type="entry name" value="TRNA MODIFICATION GTPASE GTPBP3"/>
    <property type="match status" value="1"/>
</dbReference>
<dbReference type="Gene3D" id="3.30.1360.120">
    <property type="entry name" value="Probable tRNA modification gtpase trme, domain 1"/>
    <property type="match status" value="1"/>
</dbReference>
<feature type="binding site" evidence="10">
    <location>
        <position position="228"/>
    </location>
    <ligand>
        <name>K(+)</name>
        <dbReference type="ChEBI" id="CHEBI:29103"/>
    </ligand>
</feature>
<dbReference type="PRINTS" id="PR00326">
    <property type="entry name" value="GTP1OBG"/>
</dbReference>